<keyword evidence="7 9" id="KW-0472">Membrane</keyword>
<evidence type="ECO:0000256" key="1">
    <source>
        <dbReference type="ARBA" id="ARBA00004141"/>
    </source>
</evidence>
<dbReference type="InterPro" id="IPR035952">
    <property type="entry name" value="Rhomboid-like_sf"/>
</dbReference>
<dbReference type="Pfam" id="PF01694">
    <property type="entry name" value="Rhomboid"/>
    <property type="match status" value="1"/>
</dbReference>
<comment type="caution">
    <text evidence="11">The sequence shown here is derived from an EMBL/GenBank/DDBJ whole genome shotgun (WGS) entry which is preliminary data.</text>
</comment>
<evidence type="ECO:0000256" key="6">
    <source>
        <dbReference type="ARBA" id="ARBA00022989"/>
    </source>
</evidence>
<feature type="transmembrane region" description="Helical" evidence="9">
    <location>
        <begin position="297"/>
        <end position="317"/>
    </location>
</feature>
<comment type="subcellular location">
    <subcellularLocation>
        <location evidence="1">Membrane</location>
        <topology evidence="1">Multi-pass membrane protein</topology>
    </subcellularLocation>
</comment>
<feature type="domain" description="Peptidase S54 rhomboid" evidence="10">
    <location>
        <begin position="164"/>
        <end position="315"/>
    </location>
</feature>
<keyword evidence="3" id="KW-0645">Protease</keyword>
<proteinExistence type="inferred from homology"/>
<evidence type="ECO:0000256" key="9">
    <source>
        <dbReference type="SAM" id="Phobius"/>
    </source>
</evidence>
<keyword evidence="12" id="KW-1185">Reference proteome</keyword>
<dbReference type="EMBL" id="CAXLJM020000166">
    <property type="protein sequence ID" value="CAL8147988.1"/>
    <property type="molecule type" value="Genomic_DNA"/>
</dbReference>
<evidence type="ECO:0000256" key="3">
    <source>
        <dbReference type="ARBA" id="ARBA00022670"/>
    </source>
</evidence>
<name>A0ABP1SAR9_9HEXA</name>
<dbReference type="InterPro" id="IPR022764">
    <property type="entry name" value="Peptidase_S54_rhomboid_dom"/>
</dbReference>
<dbReference type="PANTHER" id="PTHR43066">
    <property type="entry name" value="RHOMBOID-RELATED PROTEIN"/>
    <property type="match status" value="1"/>
</dbReference>
<organism evidence="11 12">
    <name type="scientific">Orchesella dallaii</name>
    <dbReference type="NCBI Taxonomy" id="48710"/>
    <lineage>
        <taxon>Eukaryota</taxon>
        <taxon>Metazoa</taxon>
        <taxon>Ecdysozoa</taxon>
        <taxon>Arthropoda</taxon>
        <taxon>Hexapoda</taxon>
        <taxon>Collembola</taxon>
        <taxon>Entomobryomorpha</taxon>
        <taxon>Entomobryoidea</taxon>
        <taxon>Orchesellidae</taxon>
        <taxon>Orchesellinae</taxon>
        <taxon>Orchesella</taxon>
    </lineage>
</organism>
<evidence type="ECO:0000256" key="2">
    <source>
        <dbReference type="ARBA" id="ARBA00009045"/>
    </source>
</evidence>
<feature type="transmembrane region" description="Helical" evidence="9">
    <location>
        <begin position="87"/>
        <end position="107"/>
    </location>
</feature>
<feature type="transmembrane region" description="Helical" evidence="9">
    <location>
        <begin position="266"/>
        <end position="291"/>
    </location>
</feature>
<dbReference type="PANTHER" id="PTHR43066:SF1">
    <property type="entry name" value="RHOMBOID PROTEIN 2"/>
    <property type="match status" value="1"/>
</dbReference>
<dbReference type="Proteomes" id="UP001642540">
    <property type="component" value="Unassembled WGS sequence"/>
</dbReference>
<reference evidence="11 12" key="1">
    <citation type="submission" date="2024-08" db="EMBL/GenBank/DDBJ databases">
        <authorList>
            <person name="Cucini C."/>
            <person name="Frati F."/>
        </authorList>
    </citation>
    <scope>NUCLEOTIDE SEQUENCE [LARGE SCALE GENOMIC DNA]</scope>
</reference>
<dbReference type="SUPFAM" id="SSF144091">
    <property type="entry name" value="Rhomboid-like"/>
    <property type="match status" value="1"/>
</dbReference>
<comment type="similarity">
    <text evidence="2">Belongs to the peptidase S54 family.</text>
</comment>
<feature type="transmembrane region" description="Helical" evidence="9">
    <location>
        <begin position="235"/>
        <end position="254"/>
    </location>
</feature>
<gene>
    <name evidence="11" type="ORF">ODALV1_LOCUS31290</name>
</gene>
<keyword evidence="4 9" id="KW-0812">Transmembrane</keyword>
<feature type="compositionally biased region" description="Basic residues" evidence="8">
    <location>
        <begin position="450"/>
        <end position="459"/>
    </location>
</feature>
<evidence type="ECO:0000256" key="8">
    <source>
        <dbReference type="SAM" id="MobiDB-lite"/>
    </source>
</evidence>
<feature type="transmembrane region" description="Helical" evidence="9">
    <location>
        <begin position="166"/>
        <end position="191"/>
    </location>
</feature>
<feature type="region of interest" description="Disordered" evidence="8">
    <location>
        <begin position="450"/>
        <end position="491"/>
    </location>
</feature>
<evidence type="ECO:0000313" key="12">
    <source>
        <dbReference type="Proteomes" id="UP001642540"/>
    </source>
</evidence>
<keyword evidence="6 9" id="KW-1133">Transmembrane helix</keyword>
<evidence type="ECO:0000313" key="11">
    <source>
        <dbReference type="EMBL" id="CAL8147988.1"/>
    </source>
</evidence>
<feature type="compositionally biased region" description="Low complexity" evidence="8">
    <location>
        <begin position="481"/>
        <end position="490"/>
    </location>
</feature>
<feature type="transmembrane region" description="Helical" evidence="9">
    <location>
        <begin position="203"/>
        <end position="223"/>
    </location>
</feature>
<evidence type="ECO:0000259" key="10">
    <source>
        <dbReference type="Pfam" id="PF01694"/>
    </source>
</evidence>
<evidence type="ECO:0000256" key="4">
    <source>
        <dbReference type="ARBA" id="ARBA00022692"/>
    </source>
</evidence>
<protein>
    <recommendedName>
        <fullName evidence="10">Peptidase S54 rhomboid domain-containing protein</fullName>
    </recommendedName>
</protein>
<sequence length="515" mass="59683">MTENQVFRRIQSNPRVLGRSGNSSTTFVIFSNHRQKQQPTLNVLLRPSRSNNNLRYHVRHASSILPQQPPSYESLRRKRYLMESRNALYFPPVATTICVLFFCLYLFRERLNVLAEDDVYVRYIQIRNNTRDGSSLSQFFFTKIKIEVNFKLLFFSWQKVITEKQIWRLFIAQFFHFSRASVLLNMFTLYAIGRYLERKVTTVAMFSVIIIMSVVSHLLYILLNPYLCTGIQTEYIWGFGNVVYSLRVMLAYALEPRNYERDLVFGLYPMVLSANAAPWQPVLDLIIFKIVLPEQCITGQFSGIVAGFIVTFVLLVWPTKGIYIASPPDFWVPDQEPDAQNPSNGRSSGSWKMETHPSPYFFMSPPSETTIRASRTRESNSRQVERIRTNDELIHITSSNALQRNSDELKRRLSHFFVSAKDSLVRKLGEKSGDKIEGRESNKNCKLLHKRRRKRRSRKSFIMDTDFQQPPPPLSTRMSERSSGTGSVSSIDPECLSGDFAFKSNMETVPVRVYN</sequence>
<dbReference type="Gene3D" id="1.20.1540.10">
    <property type="entry name" value="Rhomboid-like"/>
    <property type="match status" value="1"/>
</dbReference>
<evidence type="ECO:0000256" key="5">
    <source>
        <dbReference type="ARBA" id="ARBA00022801"/>
    </source>
</evidence>
<keyword evidence="5" id="KW-0378">Hydrolase</keyword>
<evidence type="ECO:0000256" key="7">
    <source>
        <dbReference type="ARBA" id="ARBA00023136"/>
    </source>
</evidence>
<accession>A0ABP1SAR9</accession>